<protein>
    <submittedName>
        <fullName evidence="1">Uncharacterized protein</fullName>
    </submittedName>
</protein>
<keyword evidence="2" id="KW-1185">Reference proteome</keyword>
<evidence type="ECO:0000313" key="1">
    <source>
        <dbReference type="EMBL" id="KAL3284785.1"/>
    </source>
</evidence>
<sequence>MNIISYAGVTKLYCNPILQADMLRQDLLTVKSRTEKWVLKLNEKKRSVSHIGKKNPNVPYEIKGPTIVAVEHQMPQEKRPEVGIPGQQGG</sequence>
<accession>A0ABD2P1H6</accession>
<reference evidence="1 2" key="1">
    <citation type="journal article" date="2021" name="BMC Biol.">
        <title>Horizontally acquired antibacterial genes associated with adaptive radiation of ladybird beetles.</title>
        <authorList>
            <person name="Li H.S."/>
            <person name="Tang X.F."/>
            <person name="Huang Y.H."/>
            <person name="Xu Z.Y."/>
            <person name="Chen M.L."/>
            <person name="Du X.Y."/>
            <person name="Qiu B.Y."/>
            <person name="Chen P.T."/>
            <person name="Zhang W."/>
            <person name="Slipinski A."/>
            <person name="Escalona H.E."/>
            <person name="Waterhouse R.M."/>
            <person name="Zwick A."/>
            <person name="Pang H."/>
        </authorList>
    </citation>
    <scope>NUCLEOTIDE SEQUENCE [LARGE SCALE GENOMIC DNA]</scope>
    <source>
        <strain evidence="1">SYSU2018</strain>
    </source>
</reference>
<dbReference type="AlphaFoldDB" id="A0ABD2P1H6"/>
<organism evidence="1 2">
    <name type="scientific">Cryptolaemus montrouzieri</name>
    <dbReference type="NCBI Taxonomy" id="559131"/>
    <lineage>
        <taxon>Eukaryota</taxon>
        <taxon>Metazoa</taxon>
        <taxon>Ecdysozoa</taxon>
        <taxon>Arthropoda</taxon>
        <taxon>Hexapoda</taxon>
        <taxon>Insecta</taxon>
        <taxon>Pterygota</taxon>
        <taxon>Neoptera</taxon>
        <taxon>Endopterygota</taxon>
        <taxon>Coleoptera</taxon>
        <taxon>Polyphaga</taxon>
        <taxon>Cucujiformia</taxon>
        <taxon>Coccinelloidea</taxon>
        <taxon>Coccinellidae</taxon>
        <taxon>Scymninae</taxon>
        <taxon>Scymnini</taxon>
        <taxon>Cryptolaemus</taxon>
    </lineage>
</organism>
<name>A0ABD2P1H6_9CUCU</name>
<evidence type="ECO:0000313" key="2">
    <source>
        <dbReference type="Proteomes" id="UP001516400"/>
    </source>
</evidence>
<gene>
    <name evidence="1" type="ORF">HHI36_018928</name>
</gene>
<dbReference type="EMBL" id="JABFTP020000165">
    <property type="protein sequence ID" value="KAL3284785.1"/>
    <property type="molecule type" value="Genomic_DNA"/>
</dbReference>
<proteinExistence type="predicted"/>
<dbReference type="Proteomes" id="UP001516400">
    <property type="component" value="Unassembled WGS sequence"/>
</dbReference>
<comment type="caution">
    <text evidence="1">The sequence shown here is derived from an EMBL/GenBank/DDBJ whole genome shotgun (WGS) entry which is preliminary data.</text>
</comment>